<organism evidence="1 2">
    <name type="scientific">Clathrus columnatus</name>
    <dbReference type="NCBI Taxonomy" id="1419009"/>
    <lineage>
        <taxon>Eukaryota</taxon>
        <taxon>Fungi</taxon>
        <taxon>Dikarya</taxon>
        <taxon>Basidiomycota</taxon>
        <taxon>Agaricomycotina</taxon>
        <taxon>Agaricomycetes</taxon>
        <taxon>Phallomycetidae</taxon>
        <taxon>Phallales</taxon>
        <taxon>Clathraceae</taxon>
        <taxon>Clathrus</taxon>
    </lineage>
</organism>
<evidence type="ECO:0000313" key="1">
    <source>
        <dbReference type="EMBL" id="GJJ06696.1"/>
    </source>
</evidence>
<proteinExistence type="predicted"/>
<accession>A0AAV5A2A7</accession>
<name>A0AAV5A2A7_9AGAM</name>
<keyword evidence="2" id="KW-1185">Reference proteome</keyword>
<dbReference type="Proteomes" id="UP001050691">
    <property type="component" value="Unassembled WGS sequence"/>
</dbReference>
<comment type="caution">
    <text evidence="1">The sequence shown here is derived from an EMBL/GenBank/DDBJ whole genome shotgun (WGS) entry which is preliminary data.</text>
</comment>
<dbReference type="EMBL" id="BPWL01000001">
    <property type="protein sequence ID" value="GJJ06696.1"/>
    <property type="molecule type" value="Genomic_DNA"/>
</dbReference>
<gene>
    <name evidence="1" type="ORF">Clacol_000891</name>
</gene>
<reference evidence="1" key="1">
    <citation type="submission" date="2021-10" db="EMBL/GenBank/DDBJ databases">
        <title>De novo Genome Assembly of Clathrus columnatus (Basidiomycota, Fungi) Using Illumina and Nanopore Sequence Data.</title>
        <authorList>
            <person name="Ogiso-Tanaka E."/>
            <person name="Itagaki H."/>
            <person name="Hosoya T."/>
            <person name="Hosaka K."/>
        </authorList>
    </citation>
    <scope>NUCLEOTIDE SEQUENCE</scope>
    <source>
        <strain evidence="1">MO-923</strain>
    </source>
</reference>
<dbReference type="AlphaFoldDB" id="A0AAV5A2A7"/>
<sequence length="100" mass="11176">MYKRAIYTMVKQTLENKLFSITADLGETPQRFDLTSDLHTSRSDPTPHYLVDAYAKDSAGEDLPLGTVHVYDDGEVTSFARPRAIVMAANLPTANWEIIT</sequence>
<protein>
    <submittedName>
        <fullName evidence="1">Uncharacterized protein</fullName>
    </submittedName>
</protein>
<evidence type="ECO:0000313" key="2">
    <source>
        <dbReference type="Proteomes" id="UP001050691"/>
    </source>
</evidence>